<proteinExistence type="predicted"/>
<dbReference type="InterPro" id="IPR011333">
    <property type="entry name" value="SKP1/BTB/POZ_sf"/>
</dbReference>
<dbReference type="Pfam" id="PF00651">
    <property type="entry name" value="BTB"/>
    <property type="match status" value="1"/>
</dbReference>
<dbReference type="OrthoDB" id="9997739at2759"/>
<dbReference type="AlphaFoldDB" id="A0A813FYI5"/>
<gene>
    <name evidence="2" type="ORF">PGLA1383_LOCUS35069</name>
</gene>
<organism evidence="2 3">
    <name type="scientific">Polarella glacialis</name>
    <name type="common">Dinoflagellate</name>
    <dbReference type="NCBI Taxonomy" id="89957"/>
    <lineage>
        <taxon>Eukaryota</taxon>
        <taxon>Sar</taxon>
        <taxon>Alveolata</taxon>
        <taxon>Dinophyceae</taxon>
        <taxon>Suessiales</taxon>
        <taxon>Suessiaceae</taxon>
        <taxon>Polarella</taxon>
    </lineage>
</organism>
<comment type="caution">
    <text evidence="2">The sequence shown here is derived from an EMBL/GenBank/DDBJ whole genome shotgun (WGS) entry which is preliminary data.</text>
</comment>
<sequence length="141" mass="15664">VSTLQLRGVELSAIETYGVTPDGRMMFLIFTVPFRIFTAETTDALESTFCSDMLRVDWTGTSGARVDVEFIAGRKRQVYRADGRILAVRSSYFRSMLSGGMREASTVAPIDLGEDVQGEALHSVLHFLHTDQFEPVTPPSR</sequence>
<protein>
    <recommendedName>
        <fullName evidence="1">BTB domain-containing protein</fullName>
    </recommendedName>
</protein>
<accession>A0A813FYI5</accession>
<reference evidence="2" key="1">
    <citation type="submission" date="2021-02" db="EMBL/GenBank/DDBJ databases">
        <authorList>
            <person name="Dougan E. K."/>
            <person name="Rhodes N."/>
            <person name="Thang M."/>
            <person name="Chan C."/>
        </authorList>
    </citation>
    <scope>NUCLEOTIDE SEQUENCE</scope>
</reference>
<dbReference type="Gene3D" id="3.30.710.10">
    <property type="entry name" value="Potassium Channel Kv1.1, Chain A"/>
    <property type="match status" value="1"/>
</dbReference>
<dbReference type="EMBL" id="CAJNNV010026153">
    <property type="protein sequence ID" value="CAE8617404.1"/>
    <property type="molecule type" value="Genomic_DNA"/>
</dbReference>
<evidence type="ECO:0000313" key="2">
    <source>
        <dbReference type="EMBL" id="CAE8617404.1"/>
    </source>
</evidence>
<name>A0A813FYI5_POLGL</name>
<feature type="non-terminal residue" evidence="2">
    <location>
        <position position="141"/>
    </location>
</feature>
<feature type="domain" description="BTB" evidence="1">
    <location>
        <begin position="66"/>
        <end position="137"/>
    </location>
</feature>
<dbReference type="InterPro" id="IPR000210">
    <property type="entry name" value="BTB/POZ_dom"/>
</dbReference>
<dbReference type="SUPFAM" id="SSF54695">
    <property type="entry name" value="POZ domain"/>
    <property type="match status" value="1"/>
</dbReference>
<dbReference type="PROSITE" id="PS50097">
    <property type="entry name" value="BTB"/>
    <property type="match status" value="1"/>
</dbReference>
<feature type="non-terminal residue" evidence="2">
    <location>
        <position position="1"/>
    </location>
</feature>
<evidence type="ECO:0000259" key="1">
    <source>
        <dbReference type="PROSITE" id="PS50097"/>
    </source>
</evidence>
<dbReference type="Proteomes" id="UP000654075">
    <property type="component" value="Unassembled WGS sequence"/>
</dbReference>
<keyword evidence="3" id="KW-1185">Reference proteome</keyword>
<dbReference type="CDD" id="cd18186">
    <property type="entry name" value="BTB_POZ_ZBTB_KLHL-like"/>
    <property type="match status" value="1"/>
</dbReference>
<evidence type="ECO:0000313" key="3">
    <source>
        <dbReference type="Proteomes" id="UP000654075"/>
    </source>
</evidence>